<evidence type="ECO:0000256" key="6">
    <source>
        <dbReference type="ARBA" id="ARBA00022692"/>
    </source>
</evidence>
<evidence type="ECO:0000256" key="3">
    <source>
        <dbReference type="ARBA" id="ARBA00022448"/>
    </source>
</evidence>
<sequence>MTVFQGVGVLFTLVAIFGYLNHRFVRLPDTLGITAVGLLVSAVVAGIATLFPDAHLARKAQELASQIDFTDVVFHGLLSLLLFAGALHVDLGKLREHRLPVFLLATVGVLISTAVVGLGFYYVAQAFGFNISLLWCLAFGALISPTDPIAVLAVLKNAGASPAVEAKITGESLFNDGTAVVAFLTLVGLASGTAELSASSIASALAREVIGALVVGLAVGYGASFLLRDLDSYGIEILITLAMATAGYSLAELLHVSAPLAVVIMGLVLGNHGAAKHMSEKTREHLDNFWHLLDELLNLVLFGLIGLEVIALAFHWSDIWLGIAAVPVVLVARLASVGIPLAALRNFRQSSPHAVKIMTWGGLRGGISIALALSLPAFEGRDMVIGVTYVVVIFSLLVQATTLGELVRRCNAAGPQPG</sequence>
<dbReference type="Gene3D" id="6.10.140.1330">
    <property type="match status" value="1"/>
</dbReference>
<dbReference type="Proteomes" id="UP000239406">
    <property type="component" value="Unassembled WGS sequence"/>
</dbReference>
<reference evidence="13 14" key="1">
    <citation type="submission" date="2018-02" db="EMBL/GenBank/DDBJ databases">
        <title>Reclassifiation of [Polyangium] brachysporum DSM 7029 as Guopingzhaonella breviflexa gen. nov., sp. nov., a member of the family Comamonadaceae.</title>
        <authorList>
            <person name="Tang B."/>
        </authorList>
    </citation>
    <scope>NUCLEOTIDE SEQUENCE [LARGE SCALE GENOMIC DNA]</scope>
    <source>
        <strain evidence="13 14">DSM 15344</strain>
    </source>
</reference>
<dbReference type="AlphaFoldDB" id="A0A2S5T4N2"/>
<dbReference type="GO" id="GO:0051453">
    <property type="term" value="P:regulation of intracellular pH"/>
    <property type="evidence" value="ECO:0007669"/>
    <property type="project" value="TreeGrafter"/>
</dbReference>
<protein>
    <submittedName>
        <fullName evidence="13">Sodium:proton antiporter</fullName>
    </submittedName>
</protein>
<keyword evidence="8" id="KW-0915">Sodium</keyword>
<dbReference type="EMBL" id="PSNY01000008">
    <property type="protein sequence ID" value="PPE69906.1"/>
    <property type="molecule type" value="Genomic_DNA"/>
</dbReference>
<evidence type="ECO:0000256" key="9">
    <source>
        <dbReference type="ARBA" id="ARBA00023065"/>
    </source>
</evidence>
<dbReference type="Pfam" id="PF00999">
    <property type="entry name" value="Na_H_Exchanger"/>
    <property type="match status" value="1"/>
</dbReference>
<evidence type="ECO:0000256" key="8">
    <source>
        <dbReference type="ARBA" id="ARBA00023053"/>
    </source>
</evidence>
<comment type="similarity">
    <text evidence="2">Belongs to the monovalent cation:proton antiporter 1 (CPA1) transporter (TC 2.A.36) family.</text>
</comment>
<name>A0A2S5T4N2_9BURK</name>
<evidence type="ECO:0000256" key="1">
    <source>
        <dbReference type="ARBA" id="ARBA00004651"/>
    </source>
</evidence>
<evidence type="ECO:0000256" key="4">
    <source>
        <dbReference type="ARBA" id="ARBA00022449"/>
    </source>
</evidence>
<keyword evidence="9" id="KW-0406">Ion transport</keyword>
<keyword evidence="3" id="KW-0813">Transport</keyword>
<keyword evidence="7" id="KW-1133">Transmembrane helix</keyword>
<evidence type="ECO:0000256" key="7">
    <source>
        <dbReference type="ARBA" id="ARBA00022989"/>
    </source>
</evidence>
<dbReference type="GO" id="GO:0098719">
    <property type="term" value="P:sodium ion import across plasma membrane"/>
    <property type="evidence" value="ECO:0007669"/>
    <property type="project" value="TreeGrafter"/>
</dbReference>
<keyword evidence="6" id="KW-0812">Transmembrane</keyword>
<accession>A0A2S5T4N2</accession>
<evidence type="ECO:0000256" key="10">
    <source>
        <dbReference type="ARBA" id="ARBA00023136"/>
    </source>
</evidence>
<gene>
    <name evidence="13" type="ORF">C1702_08530</name>
</gene>
<dbReference type="PANTHER" id="PTHR10110:SF195">
    <property type="entry name" value="NA(+)_H(+) ANTIPORTER NHAS2"/>
    <property type="match status" value="1"/>
</dbReference>
<evidence type="ECO:0000256" key="11">
    <source>
        <dbReference type="ARBA" id="ARBA00023201"/>
    </source>
</evidence>
<keyword evidence="14" id="KW-1185">Reference proteome</keyword>
<comment type="caution">
    <text evidence="13">The sequence shown here is derived from an EMBL/GenBank/DDBJ whole genome shotgun (WGS) entry which is preliminary data.</text>
</comment>
<dbReference type="GO" id="GO:0005886">
    <property type="term" value="C:plasma membrane"/>
    <property type="evidence" value="ECO:0007669"/>
    <property type="project" value="UniProtKB-SubCell"/>
</dbReference>
<dbReference type="InterPro" id="IPR018422">
    <property type="entry name" value="Cation/H_exchanger_CPA1"/>
</dbReference>
<evidence type="ECO:0000256" key="5">
    <source>
        <dbReference type="ARBA" id="ARBA00022475"/>
    </source>
</evidence>
<keyword evidence="11" id="KW-0739">Sodium transport</keyword>
<evidence type="ECO:0000256" key="2">
    <source>
        <dbReference type="ARBA" id="ARBA00007367"/>
    </source>
</evidence>
<organism evidence="13 14">
    <name type="scientific">Caldimonas thermodepolymerans</name>
    <dbReference type="NCBI Taxonomy" id="215580"/>
    <lineage>
        <taxon>Bacteria</taxon>
        <taxon>Pseudomonadati</taxon>
        <taxon>Pseudomonadota</taxon>
        <taxon>Betaproteobacteria</taxon>
        <taxon>Burkholderiales</taxon>
        <taxon>Sphaerotilaceae</taxon>
        <taxon>Caldimonas</taxon>
    </lineage>
</organism>
<comment type="subcellular location">
    <subcellularLocation>
        <location evidence="1">Cell membrane</location>
        <topology evidence="1">Multi-pass membrane protein</topology>
    </subcellularLocation>
</comment>
<evidence type="ECO:0000259" key="12">
    <source>
        <dbReference type="Pfam" id="PF00999"/>
    </source>
</evidence>
<dbReference type="RefSeq" id="WP_104357273.1">
    <property type="nucleotide sequence ID" value="NZ_CP064338.1"/>
</dbReference>
<feature type="domain" description="Cation/H+ exchanger transmembrane" evidence="12">
    <location>
        <begin position="13"/>
        <end position="408"/>
    </location>
</feature>
<dbReference type="InterPro" id="IPR006153">
    <property type="entry name" value="Cation/H_exchanger_TM"/>
</dbReference>
<keyword evidence="10" id="KW-0472">Membrane</keyword>
<keyword evidence="5" id="KW-1003">Cell membrane</keyword>
<dbReference type="GO" id="GO:0015386">
    <property type="term" value="F:potassium:proton antiporter activity"/>
    <property type="evidence" value="ECO:0007669"/>
    <property type="project" value="TreeGrafter"/>
</dbReference>
<evidence type="ECO:0000313" key="13">
    <source>
        <dbReference type="EMBL" id="PPE69906.1"/>
    </source>
</evidence>
<keyword evidence="4" id="KW-0050">Antiport</keyword>
<evidence type="ECO:0000313" key="14">
    <source>
        <dbReference type="Proteomes" id="UP000239406"/>
    </source>
</evidence>
<dbReference type="PANTHER" id="PTHR10110">
    <property type="entry name" value="SODIUM/HYDROGEN EXCHANGER"/>
    <property type="match status" value="1"/>
</dbReference>
<proteinExistence type="inferred from homology"/>
<dbReference type="GO" id="GO:0015385">
    <property type="term" value="F:sodium:proton antiporter activity"/>
    <property type="evidence" value="ECO:0007669"/>
    <property type="project" value="InterPro"/>
</dbReference>